<evidence type="ECO:0000256" key="4">
    <source>
        <dbReference type="ARBA" id="ARBA00022989"/>
    </source>
</evidence>
<feature type="transmembrane region" description="Helical" evidence="6">
    <location>
        <begin position="12"/>
        <end position="31"/>
    </location>
</feature>
<name>A0ABZ2C7A4_9PROT</name>
<comment type="subcellular location">
    <subcellularLocation>
        <location evidence="1">Membrane</location>
        <topology evidence="1">Multi-pass membrane protein</topology>
    </subcellularLocation>
</comment>
<dbReference type="InterPro" id="IPR000620">
    <property type="entry name" value="EamA_dom"/>
</dbReference>
<dbReference type="SUPFAM" id="SSF103481">
    <property type="entry name" value="Multidrug resistance efflux transporter EmrE"/>
    <property type="match status" value="2"/>
</dbReference>
<evidence type="ECO:0000313" key="8">
    <source>
        <dbReference type="EMBL" id="WVX67505.1"/>
    </source>
</evidence>
<evidence type="ECO:0000256" key="3">
    <source>
        <dbReference type="ARBA" id="ARBA00022692"/>
    </source>
</evidence>
<accession>A0ABZ2C7A4</accession>
<feature type="transmembrane region" description="Helical" evidence="6">
    <location>
        <begin position="113"/>
        <end position="135"/>
    </location>
</feature>
<feature type="transmembrane region" description="Helical" evidence="6">
    <location>
        <begin position="147"/>
        <end position="167"/>
    </location>
</feature>
<feature type="transmembrane region" description="Helical" evidence="6">
    <location>
        <begin position="43"/>
        <end position="60"/>
    </location>
</feature>
<evidence type="ECO:0000256" key="5">
    <source>
        <dbReference type="ARBA" id="ARBA00023136"/>
    </source>
</evidence>
<evidence type="ECO:0000256" key="2">
    <source>
        <dbReference type="ARBA" id="ARBA00009853"/>
    </source>
</evidence>
<feature type="domain" description="EamA" evidence="7">
    <location>
        <begin position="117"/>
        <end position="243"/>
    </location>
</feature>
<keyword evidence="4 6" id="KW-1133">Transmembrane helix</keyword>
<evidence type="ECO:0000313" key="9">
    <source>
        <dbReference type="Proteomes" id="UP001330434"/>
    </source>
</evidence>
<evidence type="ECO:0000256" key="1">
    <source>
        <dbReference type="ARBA" id="ARBA00004141"/>
    </source>
</evidence>
<evidence type="ECO:0000256" key="6">
    <source>
        <dbReference type="SAM" id="Phobius"/>
    </source>
</evidence>
<keyword evidence="3 6" id="KW-0812">Transmembrane</keyword>
<dbReference type="EMBL" id="CP133270">
    <property type="protein sequence ID" value="WVX67505.1"/>
    <property type="molecule type" value="Genomic_DNA"/>
</dbReference>
<evidence type="ECO:0000259" key="7">
    <source>
        <dbReference type="Pfam" id="PF00892"/>
    </source>
</evidence>
<comment type="similarity">
    <text evidence="2">Belongs to the drug/metabolite transporter (DMT) superfamily. 10 TMS drug/metabolite exporter (DME) (TC 2.A.7.3) family.</text>
</comment>
<feature type="transmembrane region" description="Helical" evidence="6">
    <location>
        <begin position="173"/>
        <end position="191"/>
    </location>
</feature>
<keyword evidence="9" id="KW-1185">Reference proteome</keyword>
<reference evidence="8 9" key="1">
    <citation type="journal article" date="2024" name="Environ. Microbiol.">
        <title>Novel evolutionary insights on the interactions of the Holosporales (Alphaproteobacteria) with eukaryotic hosts from comparative genomics.</title>
        <authorList>
            <person name="Giovannini M."/>
            <person name="Petroni G."/>
            <person name="Castelli M."/>
        </authorList>
    </citation>
    <scope>NUCLEOTIDE SEQUENCE [LARGE SCALE GENOMIC DNA]</scope>
    <source>
        <strain evidence="8 9">US_Bl 15I1</strain>
    </source>
</reference>
<feature type="transmembrane region" description="Helical" evidence="6">
    <location>
        <begin position="66"/>
        <end position="84"/>
    </location>
</feature>
<feature type="transmembrane region" description="Helical" evidence="6">
    <location>
        <begin position="91"/>
        <end position="107"/>
    </location>
</feature>
<organism evidence="8 9">
    <name type="scientific">Candidatus Bealeia paramacronuclearis</name>
    <dbReference type="NCBI Taxonomy" id="1921001"/>
    <lineage>
        <taxon>Bacteria</taxon>
        <taxon>Pseudomonadati</taxon>
        <taxon>Pseudomonadota</taxon>
        <taxon>Alphaproteobacteria</taxon>
        <taxon>Holosporales</taxon>
        <taxon>Holosporaceae</taxon>
        <taxon>Candidatus Bealeia</taxon>
    </lineage>
</organism>
<dbReference type="InterPro" id="IPR037185">
    <property type="entry name" value="EmrE-like"/>
</dbReference>
<gene>
    <name evidence="8" type="ORF">Bealeia1_01716</name>
</gene>
<keyword evidence="5 6" id="KW-0472">Membrane</keyword>
<dbReference type="PANTHER" id="PTHR22911">
    <property type="entry name" value="ACYL-MALONYL CONDENSING ENZYME-RELATED"/>
    <property type="match status" value="1"/>
</dbReference>
<protein>
    <submittedName>
        <fullName evidence="8">DMT family transporter</fullName>
    </submittedName>
</protein>
<sequence>MPVGEVMFFRSLIWLFPVLGYFAYKGALHVFWEGDLKAQTVRAAIAAVTLPCFIYAYSQLPLADAYAISFVSPFFMAIFSIPILKERVEPYMWWAILFGFCGVLIMMRPGSSVMSLGGLAAFSGGVLYGLAMVLSRKLTRNHAPLSVMVWFSVFTLLAGMVTLPFSWEAPSLFEGTLLAVTAILSSLAQLYGIKSLSILKAPVAGGVEYLNLVWGTFLGYFFWGDFPDNYIVTGAVMLVMGGLYLTYRETTKSSQTPPTACFEN</sequence>
<proteinExistence type="inferred from homology"/>
<dbReference type="Pfam" id="PF00892">
    <property type="entry name" value="EamA"/>
    <property type="match status" value="2"/>
</dbReference>
<dbReference type="Gene3D" id="1.10.3730.20">
    <property type="match status" value="1"/>
</dbReference>
<feature type="transmembrane region" description="Helical" evidence="6">
    <location>
        <begin position="203"/>
        <end position="223"/>
    </location>
</feature>
<feature type="transmembrane region" description="Helical" evidence="6">
    <location>
        <begin position="229"/>
        <end position="247"/>
    </location>
</feature>
<dbReference type="PANTHER" id="PTHR22911:SF6">
    <property type="entry name" value="SOLUTE CARRIER FAMILY 35 MEMBER G1"/>
    <property type="match status" value="1"/>
</dbReference>
<feature type="domain" description="EamA" evidence="7">
    <location>
        <begin position="2"/>
        <end position="107"/>
    </location>
</feature>
<dbReference type="Proteomes" id="UP001330434">
    <property type="component" value="Chromosome"/>
</dbReference>